<dbReference type="SUPFAM" id="SSF56925">
    <property type="entry name" value="OMPA-like"/>
    <property type="match status" value="1"/>
</dbReference>
<organism evidence="4 5">
    <name type="scientific">Actinobacillus equuli</name>
    <dbReference type="NCBI Taxonomy" id="718"/>
    <lineage>
        <taxon>Bacteria</taxon>
        <taxon>Pseudomonadati</taxon>
        <taxon>Pseudomonadota</taxon>
        <taxon>Gammaproteobacteria</taxon>
        <taxon>Pasteurellales</taxon>
        <taxon>Pasteurellaceae</taxon>
        <taxon>Actinobacillus</taxon>
    </lineage>
</organism>
<feature type="compositionally biased region" description="Basic and acidic residues" evidence="1">
    <location>
        <begin position="33"/>
        <end position="43"/>
    </location>
</feature>
<evidence type="ECO:0000313" key="5">
    <source>
        <dbReference type="Proteomes" id="UP000268529"/>
    </source>
</evidence>
<sequence>MKTLTKISLAALSMAIAACSSGGGGSKNSAPKPKVEQKQELKQGQKQQAPKSDAIQPKQPQLESLPDAIQPKQPQLESLPDVIQPKGPEPKTNMEEPKEPEPKANMEEPKEPEPKANMEEPKEPEPKTNMEEPKEPEPKTNMEEPKEPEPKANIEEPKQPELKSNNTQTVEGKGYTFTFTGRARALDFNPQSLKSENITQLVVDGQKFDVSVSSPNKSEYVILKEDGTFLSNDNIFSSIKYGIHQLTDNQWTYFVQGTPTKHSEIPQQGTFNYEGSYISYGAPVGVATFKADFGEKRLTGELKGFYPGGSSYGLGAIIEGNHFHSRRGTVNVDGHFYGKDADELAGFVEDEAENHLSIFGGKKVDSSTK</sequence>
<feature type="compositionally biased region" description="Basic and acidic residues" evidence="1">
    <location>
        <begin position="88"/>
        <end position="161"/>
    </location>
</feature>
<dbReference type="RefSeq" id="WP_052190388.1">
    <property type="nucleotide sequence ID" value="NZ_LR134310.1"/>
</dbReference>
<protein>
    <submittedName>
        <fullName evidence="4">Transferrin binding protein-like solute binding protein</fullName>
    </submittedName>
</protein>
<feature type="signal peptide" evidence="2">
    <location>
        <begin position="1"/>
        <end position="22"/>
    </location>
</feature>
<dbReference type="InterPro" id="IPR001677">
    <property type="entry name" value="TbpB_B_D"/>
</dbReference>
<evidence type="ECO:0000259" key="3">
    <source>
        <dbReference type="Pfam" id="PF01298"/>
    </source>
</evidence>
<dbReference type="Proteomes" id="UP000268529">
    <property type="component" value="Chromosome"/>
</dbReference>
<evidence type="ECO:0000256" key="2">
    <source>
        <dbReference type="SAM" id="SignalP"/>
    </source>
</evidence>
<name>A0AAX3FGI9_ACTEU</name>
<dbReference type="GeneID" id="92742792"/>
<proteinExistence type="predicted"/>
<dbReference type="PROSITE" id="PS51257">
    <property type="entry name" value="PROKAR_LIPOPROTEIN"/>
    <property type="match status" value="1"/>
</dbReference>
<feature type="chain" id="PRO_5043466474" evidence="2">
    <location>
        <begin position="23"/>
        <end position="369"/>
    </location>
</feature>
<dbReference type="Pfam" id="PF01298">
    <property type="entry name" value="TbpB_B_D"/>
    <property type="match status" value="1"/>
</dbReference>
<evidence type="ECO:0000256" key="1">
    <source>
        <dbReference type="SAM" id="MobiDB-lite"/>
    </source>
</evidence>
<dbReference type="EMBL" id="LR134310">
    <property type="protein sequence ID" value="VEE89209.1"/>
    <property type="molecule type" value="Genomic_DNA"/>
</dbReference>
<gene>
    <name evidence="4" type="ORF">NCTC8529_00165</name>
</gene>
<evidence type="ECO:0000313" key="4">
    <source>
        <dbReference type="EMBL" id="VEE89209.1"/>
    </source>
</evidence>
<accession>A0AAX3FGI9</accession>
<keyword evidence="2" id="KW-0732">Signal</keyword>
<feature type="region of interest" description="Disordered" evidence="1">
    <location>
        <begin position="19"/>
        <end position="167"/>
    </location>
</feature>
<dbReference type="Gene3D" id="2.40.160.90">
    <property type="match status" value="1"/>
</dbReference>
<feature type="domain" description="Transferrin-binding protein B C-lobe/N-lobe beta-barrel" evidence="3">
    <location>
        <begin position="266"/>
        <end position="363"/>
    </location>
</feature>
<reference evidence="4 5" key="1">
    <citation type="submission" date="2018-12" db="EMBL/GenBank/DDBJ databases">
        <authorList>
            <consortium name="Pathogen Informatics"/>
        </authorList>
    </citation>
    <scope>NUCLEOTIDE SEQUENCE [LARGE SCALE GENOMIC DNA]</scope>
    <source>
        <strain evidence="4 5">NCTC8529</strain>
    </source>
</reference>
<dbReference type="InterPro" id="IPR011250">
    <property type="entry name" value="OMP/PagP_B-barrel"/>
</dbReference>
<dbReference type="AlphaFoldDB" id="A0AAX3FGI9"/>